<evidence type="ECO:0000259" key="2">
    <source>
        <dbReference type="SMART" id="SM00903"/>
    </source>
</evidence>
<keyword evidence="1" id="KW-0560">Oxidoreductase</keyword>
<protein>
    <submittedName>
        <fullName evidence="3">Flavin reductase family protein</fullName>
    </submittedName>
</protein>
<dbReference type="Gene3D" id="2.30.110.10">
    <property type="entry name" value="Electron Transport, Fmn-binding Protein, Chain A"/>
    <property type="match status" value="1"/>
</dbReference>
<dbReference type="InterPro" id="IPR050268">
    <property type="entry name" value="NADH-dep_flavin_reductase"/>
</dbReference>
<sequence length="192" mass="20475">MQTTTNHKELAHHDAHISSECYSDRAEISGEDFARAFRQYPGGVAVITADSPDGPVALTATSVVSVSAAPPLLAFSISHRASTAASIRSAHSYVVHFLGKDQLEIAQLCATSGVDRFADTRLWARLPTGEPYFPSAPAWVAGTRIDQLDAGAASIILLRATQSKVTPGADGTPPLVYFNRGWHHLGEHSQVS</sequence>
<proteinExistence type="predicted"/>
<dbReference type="PANTHER" id="PTHR30466">
    <property type="entry name" value="FLAVIN REDUCTASE"/>
    <property type="match status" value="1"/>
</dbReference>
<gene>
    <name evidence="3" type="ORF">GCM10009655_06820</name>
</gene>
<dbReference type="SMART" id="SM00903">
    <property type="entry name" value="Flavin_Reduct"/>
    <property type="match status" value="1"/>
</dbReference>
<dbReference type="PANTHER" id="PTHR30466:SF1">
    <property type="entry name" value="FMN REDUCTASE (NADH) RUTF"/>
    <property type="match status" value="1"/>
</dbReference>
<name>A0ABN1VGG1_9MICO</name>
<dbReference type="Proteomes" id="UP001500943">
    <property type="component" value="Unassembled WGS sequence"/>
</dbReference>
<dbReference type="EMBL" id="BAAAKW010000016">
    <property type="protein sequence ID" value="GAA1210342.1"/>
    <property type="molecule type" value="Genomic_DNA"/>
</dbReference>
<accession>A0ABN1VGG1</accession>
<organism evidence="3 4">
    <name type="scientific">Rhodoglobus aureus</name>
    <dbReference type="NCBI Taxonomy" id="191497"/>
    <lineage>
        <taxon>Bacteria</taxon>
        <taxon>Bacillati</taxon>
        <taxon>Actinomycetota</taxon>
        <taxon>Actinomycetes</taxon>
        <taxon>Micrococcales</taxon>
        <taxon>Microbacteriaceae</taxon>
        <taxon>Rhodoglobus</taxon>
    </lineage>
</organism>
<evidence type="ECO:0000313" key="3">
    <source>
        <dbReference type="EMBL" id="GAA1210342.1"/>
    </source>
</evidence>
<comment type="caution">
    <text evidence="3">The sequence shown here is derived from an EMBL/GenBank/DDBJ whole genome shotgun (WGS) entry which is preliminary data.</text>
</comment>
<keyword evidence="4" id="KW-1185">Reference proteome</keyword>
<feature type="domain" description="Flavin reductase like" evidence="2">
    <location>
        <begin position="37"/>
        <end position="184"/>
    </location>
</feature>
<dbReference type="InterPro" id="IPR012349">
    <property type="entry name" value="Split_barrel_FMN-bd"/>
</dbReference>
<reference evidence="3 4" key="1">
    <citation type="journal article" date="2019" name="Int. J. Syst. Evol. Microbiol.">
        <title>The Global Catalogue of Microorganisms (GCM) 10K type strain sequencing project: providing services to taxonomists for standard genome sequencing and annotation.</title>
        <authorList>
            <consortium name="The Broad Institute Genomics Platform"/>
            <consortium name="The Broad Institute Genome Sequencing Center for Infectious Disease"/>
            <person name="Wu L."/>
            <person name="Ma J."/>
        </authorList>
    </citation>
    <scope>NUCLEOTIDE SEQUENCE [LARGE SCALE GENOMIC DNA]</scope>
    <source>
        <strain evidence="3 4">JCM 12762</strain>
    </source>
</reference>
<dbReference type="Pfam" id="PF01613">
    <property type="entry name" value="Flavin_Reduct"/>
    <property type="match status" value="1"/>
</dbReference>
<evidence type="ECO:0000256" key="1">
    <source>
        <dbReference type="ARBA" id="ARBA00023002"/>
    </source>
</evidence>
<dbReference type="InterPro" id="IPR002563">
    <property type="entry name" value="Flavin_Rdtase-like_dom"/>
</dbReference>
<dbReference type="SUPFAM" id="SSF50475">
    <property type="entry name" value="FMN-binding split barrel"/>
    <property type="match status" value="1"/>
</dbReference>
<dbReference type="RefSeq" id="WP_343923173.1">
    <property type="nucleotide sequence ID" value="NZ_BAAAKW010000016.1"/>
</dbReference>
<evidence type="ECO:0000313" key="4">
    <source>
        <dbReference type="Proteomes" id="UP001500943"/>
    </source>
</evidence>